<feature type="domain" description="VPS13-like middle region" evidence="7">
    <location>
        <begin position="1083"/>
        <end position="1846"/>
    </location>
</feature>
<name>J8PZL7_SACAR</name>
<feature type="region of interest" description="Disordered" evidence="5">
    <location>
        <begin position="583"/>
        <end position="603"/>
    </location>
</feature>
<dbReference type="PANTHER" id="PTHR16166:SF93">
    <property type="entry name" value="INTERMEMBRANE LIPID TRANSFER PROTEIN VPS13"/>
    <property type="match status" value="1"/>
</dbReference>
<comment type="caution">
    <text evidence="10">The sequence shown here is derived from an EMBL/GenBank/DDBJ whole genome shotgun (WGS) entry which is preliminary data.</text>
</comment>
<evidence type="ECO:0000259" key="8">
    <source>
        <dbReference type="Pfam" id="PF25036"/>
    </source>
</evidence>
<feature type="compositionally biased region" description="Polar residues" evidence="5">
    <location>
        <begin position="2158"/>
        <end position="2169"/>
    </location>
</feature>
<accession>J8PZL7</accession>
<evidence type="ECO:0000259" key="7">
    <source>
        <dbReference type="Pfam" id="PF25033"/>
    </source>
</evidence>
<feature type="compositionally biased region" description="Low complexity" evidence="5">
    <location>
        <begin position="1382"/>
        <end position="1393"/>
    </location>
</feature>
<feature type="compositionally biased region" description="Polar residues" evidence="5">
    <location>
        <begin position="583"/>
        <end position="593"/>
    </location>
</feature>
<proteinExistence type="inferred from homology"/>
<comment type="function">
    <text evidence="4">Mediates the transfer of lipids between membranes at organelle contact sites. May play a role in mitochondrial lipid homeostasis.</text>
</comment>
<keyword evidence="2 4" id="KW-0813">Transport</keyword>
<dbReference type="EMBL" id="ALIE01000136">
    <property type="protein sequence ID" value="EJS42813.1"/>
    <property type="molecule type" value="Genomic_DNA"/>
</dbReference>
<feature type="compositionally biased region" description="Polar residues" evidence="5">
    <location>
        <begin position="1368"/>
        <end position="1381"/>
    </location>
</feature>
<dbReference type="InterPro" id="IPR026847">
    <property type="entry name" value="VPS13"/>
</dbReference>
<feature type="domain" description="Chorein N-terminal" evidence="6">
    <location>
        <begin position="1"/>
        <end position="871"/>
    </location>
</feature>
<evidence type="ECO:0000259" key="9">
    <source>
        <dbReference type="Pfam" id="PF25037"/>
    </source>
</evidence>
<keyword evidence="3 4" id="KW-0445">Lipid transport</keyword>
<dbReference type="HOGENOM" id="CLU_000135_0_0_1"/>
<evidence type="ECO:0000256" key="1">
    <source>
        <dbReference type="ARBA" id="ARBA00006545"/>
    </source>
</evidence>
<dbReference type="GO" id="GO:0007005">
    <property type="term" value="P:mitochondrion organization"/>
    <property type="evidence" value="ECO:0007669"/>
    <property type="project" value="TreeGrafter"/>
</dbReference>
<dbReference type="Pfam" id="PF12624">
    <property type="entry name" value="VPS13_N"/>
    <property type="match status" value="1"/>
</dbReference>
<keyword evidence="4" id="KW-0333">Golgi apparatus</keyword>
<comment type="similarity">
    <text evidence="1 4">Belongs to the VPS13 family.</text>
</comment>
<keyword evidence="11" id="KW-1185">Reference proteome</keyword>
<evidence type="ECO:0000256" key="3">
    <source>
        <dbReference type="ARBA" id="ARBA00023055"/>
    </source>
</evidence>
<feature type="compositionally biased region" description="Acidic residues" evidence="5">
    <location>
        <begin position="594"/>
        <end position="603"/>
    </location>
</feature>
<dbReference type="InterPro" id="IPR056747">
    <property type="entry name" value="VPS13-like_M"/>
</dbReference>
<evidence type="ECO:0000313" key="10">
    <source>
        <dbReference type="EMBL" id="EJS42813.1"/>
    </source>
</evidence>
<dbReference type="PANTHER" id="PTHR16166">
    <property type="entry name" value="VACUOLAR PROTEIN SORTING-ASSOCIATED PROTEIN VPS13"/>
    <property type="match status" value="1"/>
</dbReference>
<dbReference type="InterPro" id="IPR026854">
    <property type="entry name" value="VPS13_N"/>
</dbReference>
<feature type="region of interest" description="Disordered" evidence="5">
    <location>
        <begin position="1351"/>
        <end position="1393"/>
    </location>
</feature>
<feature type="domain" description="Vacuolar protein sorting-associated protein 13 VPS13 adaptor binding" evidence="8">
    <location>
        <begin position="1912"/>
        <end position="2484"/>
    </location>
</feature>
<reference evidence="10 11" key="1">
    <citation type="journal article" date="2013" name="BMC Genomics">
        <title>High quality de novo sequencing and assembly of the Saccharomyces arboricolus genome.</title>
        <authorList>
            <person name="Liti G."/>
            <person name="Nguyen Ba A.N."/>
            <person name="Blythe M."/>
            <person name="Mueller C.A."/>
            <person name="Bergstroem A."/>
            <person name="Cubillos F.A."/>
            <person name="Dafhnis-Calas F."/>
            <person name="Khoshraftar S."/>
            <person name="Malla S."/>
            <person name="Mehta N."/>
            <person name="Siow C.C."/>
            <person name="Warringer J."/>
            <person name="Moses A.M."/>
            <person name="Louis E.J."/>
            <person name="Nieduszynski C.A."/>
        </authorList>
    </citation>
    <scope>NUCLEOTIDE SEQUENCE [LARGE SCALE GENOMIC DNA]</scope>
    <source>
        <strain evidence="11">H-6 / AS 2.3317 / CBS 10644</strain>
    </source>
</reference>
<feature type="region of interest" description="Disordered" evidence="5">
    <location>
        <begin position="2158"/>
        <end position="2178"/>
    </location>
</feature>
<dbReference type="InterPro" id="IPR009543">
    <property type="entry name" value="VPS13_VAB"/>
</dbReference>
<dbReference type="Pfam" id="PF25037">
    <property type="entry name" value="VPS13_C"/>
    <property type="match status" value="1"/>
</dbReference>
<dbReference type="GO" id="GO:0045053">
    <property type="term" value="P:protein retention in Golgi apparatus"/>
    <property type="evidence" value="ECO:0007669"/>
    <property type="project" value="UniProtKB-UniRule"/>
</dbReference>
<dbReference type="PIRSF" id="PIRSF037235">
    <property type="entry name" value="VPS13_fungi"/>
    <property type="match status" value="1"/>
</dbReference>
<dbReference type="GO" id="GO:0006869">
    <property type="term" value="P:lipid transport"/>
    <property type="evidence" value="ECO:0007669"/>
    <property type="project" value="UniProtKB-KW"/>
</dbReference>
<dbReference type="GO" id="GO:0005794">
    <property type="term" value="C:Golgi apparatus"/>
    <property type="evidence" value="ECO:0007669"/>
    <property type="project" value="UniProtKB-UniRule"/>
</dbReference>
<dbReference type="Pfam" id="PF25033">
    <property type="entry name" value="VPS13_M"/>
    <property type="match status" value="1"/>
</dbReference>
<organism evidence="10 11">
    <name type="scientific">Saccharomyces arboricola (strain H-6 / AS 2.3317 / CBS 10644)</name>
    <name type="common">Yeast</name>
    <dbReference type="NCBI Taxonomy" id="1160507"/>
    <lineage>
        <taxon>Eukaryota</taxon>
        <taxon>Fungi</taxon>
        <taxon>Dikarya</taxon>
        <taxon>Ascomycota</taxon>
        <taxon>Saccharomycotina</taxon>
        <taxon>Saccharomycetes</taxon>
        <taxon>Saccharomycetales</taxon>
        <taxon>Saccharomycetaceae</taxon>
        <taxon>Saccharomyces</taxon>
    </lineage>
</organism>
<evidence type="ECO:0000256" key="2">
    <source>
        <dbReference type="ARBA" id="ARBA00022448"/>
    </source>
</evidence>
<dbReference type="GO" id="GO:0045324">
    <property type="term" value="P:late endosome to vacuole transport"/>
    <property type="evidence" value="ECO:0007669"/>
    <property type="project" value="UniProtKB-UniRule"/>
</dbReference>
<evidence type="ECO:0000256" key="5">
    <source>
        <dbReference type="SAM" id="MobiDB-lite"/>
    </source>
</evidence>
<dbReference type="InterPro" id="IPR056748">
    <property type="entry name" value="VPS13-like_C"/>
</dbReference>
<sequence length="3144" mass="357115">MLESLAANLLNRLLGSYVENFDPNQLNVGIWSGDVKLKNLKLRKDCLDSLDLPIDVKSGILGDLVLTVPWSSLKNKPVKIIIEDCYLLCAPRSEDHENDEEMLKRAFRLKMRKVAEWELTNQARLLSNQSENKASPSSSEKNNAGFMQSLTTKIIDNLQVTIKNIHLRYEDMDGIFTTGPSSVGLTLNELSAVSTDSDWTPSFIDITQNITHKLLTLNSLCLYWNTDSPPLIADDDQDKSLENFLTSFKDMIASNDSIVPKHQYILKPVSGLGKLSINKLGSTEEQPHMDLQMFYDEFGLELDDTEYNDILHVLSSIQLRQITKKFKKVRPSFTVSENPTAWFKYISACVINEIHEKNKMWTWESMRLKCEQRRSYTKLWVEKLKLKNLETPLRDPSQEAELSELHKNLTYDEIVIFRSVAKRQYAQFKLGMSEDSPTPTASSNIEPQTSNKFTTKDNSGWLSSWWNGKPTDEVDDDLIMTEEQRQELYDAIEFDENEDKGPVLQLPRDRVELRVTSLLRKGSFTIRKKKQNLNLGSIIFEDCKVDFAQRPDSFLSNFQLNKFSLEDGSPNALYKHIISVRSSSKDQSSNDGNATEEEDEGDEPLLRASFELNPLDGLADSNLNIKLLGMSVFYHVHFITEVHKFFKASNQHMETIGNIVNAAEATVEGWTTQTRMGIESLLEDHKTVNVSLDLQAPLIILPLDPHDWDTPCAIIDAGHISILSDLVPKEKIKEIKQLSPEEYDKIDGNEINRLMFDRFQLLSQDTQILVGPDIQSTIGKINTVSSTNDFRILDKMKLELTVDLSILPKAYKLPTVRVFGHLPRLSLSLNDIQYKTIMNLIANSIPSVIDADENNGDYIYYSSTGSDEEIAKQTQLQLKNTLKLLENMQPLQIKQKFLELHFDIDEAKISFLQCIKNDSRDSEKLIDILCQQLNFNFDKRAKEMNLNLKVHSLDVEDFIEQTENNEFKNLISSGVEKVARSPKDLFTLKYKRVQRIVSHDDTLIELFDQDIVMHMSELQLVLTPKSVLTLMNYAMLTFTDPNAPEMPADALRHNKEDREDAPQKINMKIKMEAVNVILNDDSIKLATLVLSAGEFKMVLLPEKYNINLKLGGLELTDETNESFSRDSVFRKIIQMKGQELVELSYESFDPATNTKDYDSFLKYSTGSMHVNFIESAVNRMVNFFAKFQKSKVSFDRARLAAYNQAPSIDAVNNMKMDIVIKAPIIQFPKLVGVQESDYDTMRFYLGEFFIENVFSVISDSRKINHIKMGVREGQLSSNLIFDGSSQQLYLVENIGLLFNIDRDPLPEDDTPELKITSNFESFALDLTENQLTYLLEISSKISSAFNITNEDSSTSAGKEVAKSPSPDPVSSTSENERSATPQSIQESSKSSIKNPDQKYLDFSFKAPKIALTLYNKTKGLTSLGNCGLTRIMFQDIGCNLGLKNDGTIDGQAHVAAFRIEDIRNIKDNKHTELIPKSKNKEYQFVANITRKNLEFGRLLNISMKMDSPKMILAMDYIVSLKEFFDAIASNSSENSLYYPENANQKPGNKATLGNVEESTDTTKIQYSINIIETALILLADPCDMNTEAISFKIGQFLVTDQNIMTVAANNVGIFLFKMNSSEEKLRLLDDFSSSLTIDRRNSNAQTLLTSIQLSVQPLLMRISLRDIRLAMVIFKRVTTLLNKMSEKEHNVEEEEATEKIQFSHEFERKLAVLDPSIFGERSKPSQSSLSESIEPPSAILKNETFNADLGGLRFILIGDVHEMPILDMNVNEITASAKDWSTDFEALASLETYVNIFNYSRSSWEPLLEMIPVTFHLSKGHSETDPAFSFDILTQRIAEITLSARSIAMLSHIPASLTEELPLASRVSQKPYQLVNDTELDFNVWIQDRNSDSMNDSVLLMANTSLPWEFEDWRSIREKLDTDKSMNVLGVSVSGQDYKTIMNIDATTEGENLHVLSPPRNNVHNRIVCEARCDENNVKIITFRSTLVLENTTSTEIELLVKSKDPSKLPLNYAIKPHESKSVPVEYAYDSDIRIRPALDDVYDWSQQTLSWKNLLNDQMSIFCSSKEDPGQRFHFEVGAKYDEREPLAKIFPHMKIVVSASLIIENLLPADINFSIFDKREEKRTDFLKTGRTMEVHHISLDSFLLMSVQPLQDEASSSKPSIVNTPHKSPLNPEDSLSLTLSGGQNLVLKLDYKNIDGTRSKVIRIYSPYIIMNATDRELYIQSSLLNIAQSKILLENEKRYTVPKMFSFDKEDAKSNRARIRFKESEWSSKLSFDAIGQSFDASVRIKNKEQESNLGINISEGKGKYLLSKVIEIAPRYIISNTLGVPIEVCETESTDVQQIEPNVTKPLYKMRNIIDKKLIVKFLGGDSDWSQPFFIKNIGVTYLKVLKSSRHSLLKIEILLDKATIFIRIKDGGSRWPFSIRNFSDHDFIFYQRDPRKVSDPYKDDQSNEALNKNFKPIFYRIPSKSIMPYAWDFPTAKEKYLVIESGTRTREVRLAEIGELPPLRLDRRSRDKPAPIVGLHVVADDDMQALVIVNYKANVGLYKLKSAAAISNSTASVNSSVTDGFVQKDEDEKVNTQIVVSFKGVGISLINGHLQELLYVNMRGIEVRYNESKAYQTFSWKLKWMQIDNQLFSGNYSNILYPTEIPYTEKEIENHPVVSGSISKVNDSLQAVPYFKHVTLLIQEFSIQLDEDMLYAMMEFIKFPGSPWIMDSREYKYDEEIQLPDVSELKTAGDIYFEIFHIQPTVLHLSFIRSDEISPGLAEETEESFSSSLYYVHMFAMTLGNVNDAPVKVNSLFMDNVRVPLPILMDHIERHYTTQFVYQIHKILGSADCFGNPVGLFNTISSGVWDLFYEPYQGYMMNDRPQEIGIHLAKGGLSFAKKTVFGLSDSMSKFTGSMAKGLSVTQDLEFQKVRRLQQRINKNNRNALSNTAQSFASTLGSGLSGIALDPYKAMQKEGATGFLKGLGKGIVGLPTKTAIGFLDLTSNLSQGVKSTTTVLDMQKGSRVRLPRYVDHDQIIKPYDLREAQGQYWLKTVNGGVFMKDEYLSHVILPGKELAVIVSMQHISEVQMATQELMWSTGYPSIQGITLERSGLQIKLKSQSEYFIPISDPLERRSLYRYIAIAVREYNKYCEAIL</sequence>
<feature type="region of interest" description="Disordered" evidence="5">
    <location>
        <begin position="433"/>
        <end position="453"/>
    </location>
</feature>
<evidence type="ECO:0000256" key="4">
    <source>
        <dbReference type="PIRNR" id="PIRNR037235"/>
    </source>
</evidence>
<feature type="compositionally biased region" description="Polar residues" evidence="5">
    <location>
        <begin position="435"/>
        <end position="453"/>
    </location>
</feature>
<gene>
    <name evidence="10" type="ORF">SU7_2116</name>
</gene>
<evidence type="ECO:0000259" key="6">
    <source>
        <dbReference type="Pfam" id="PF12624"/>
    </source>
</evidence>
<protein>
    <recommendedName>
        <fullName evidence="4">Vacuolar protein sorting-associated protein</fullName>
    </recommendedName>
</protein>
<feature type="domain" description="Intermembrane lipid transfer protein VPS13-like C-terminal" evidence="9">
    <location>
        <begin position="3014"/>
        <end position="3118"/>
    </location>
</feature>
<dbReference type="Proteomes" id="UP000006968">
    <property type="component" value="Chromosome XII"/>
</dbReference>
<dbReference type="InterPro" id="IPR017148">
    <property type="entry name" value="VPS13_fungi"/>
</dbReference>
<evidence type="ECO:0000313" key="11">
    <source>
        <dbReference type="Proteomes" id="UP000006968"/>
    </source>
</evidence>
<dbReference type="Pfam" id="PF25036">
    <property type="entry name" value="VPS13_VAB"/>
    <property type="match status" value="1"/>
</dbReference>
<dbReference type="OrthoDB" id="428159at2759"/>
<dbReference type="GO" id="GO:0006623">
    <property type="term" value="P:protein targeting to vacuole"/>
    <property type="evidence" value="ECO:0007669"/>
    <property type="project" value="TreeGrafter"/>
</dbReference>